<dbReference type="Pfam" id="PF16925">
    <property type="entry name" value="TetR_C_13"/>
    <property type="match status" value="1"/>
</dbReference>
<dbReference type="AlphaFoldDB" id="R4YUV1"/>
<organism evidence="4 5">
    <name type="scientific">Oleispira antarctica RB-8</name>
    <dbReference type="NCBI Taxonomy" id="698738"/>
    <lineage>
        <taxon>Bacteria</taxon>
        <taxon>Pseudomonadati</taxon>
        <taxon>Pseudomonadota</taxon>
        <taxon>Gammaproteobacteria</taxon>
        <taxon>Oceanospirillales</taxon>
        <taxon>Oceanospirillaceae</taxon>
        <taxon>Oleispira</taxon>
    </lineage>
</organism>
<name>R4YUV1_OLEAN</name>
<reference evidence="4 5" key="1">
    <citation type="journal article" date="2013" name="Nat. Commun.">
        <title>Genome sequence and functional genomic analysis of the oil-degrading bacterium Oleispira antarctica.</title>
        <authorList>
            <person name="Kube M."/>
            <person name="Chernikova T.N."/>
            <person name="Al-Ramahi Y."/>
            <person name="Beloqui A."/>
            <person name="Lopez-Cortez N."/>
            <person name="Guazzaroni M.E."/>
            <person name="Heipieper H.J."/>
            <person name="Klages S."/>
            <person name="Kotsyurbenko O.R."/>
            <person name="Langer I."/>
            <person name="Nechitaylo T.Y."/>
            <person name="Lunsdorf H."/>
            <person name="Fernandez M."/>
            <person name="Juarez S."/>
            <person name="Ciordia S."/>
            <person name="Singer A."/>
            <person name="Kagan O."/>
            <person name="Egorova O."/>
            <person name="Petit P.A."/>
            <person name="Stogios P."/>
            <person name="Kim Y."/>
            <person name="Tchigvintsev A."/>
            <person name="Flick R."/>
            <person name="Denaro R."/>
            <person name="Genovese M."/>
            <person name="Albar J.P."/>
            <person name="Reva O.N."/>
            <person name="Martinez-Gomariz M."/>
            <person name="Tran H."/>
            <person name="Ferrer M."/>
            <person name="Savchenko A."/>
            <person name="Yakunin A.F."/>
            <person name="Yakimov M.M."/>
            <person name="Golyshina O.V."/>
            <person name="Reinhardt R."/>
            <person name="Golyshin P.N."/>
        </authorList>
    </citation>
    <scope>NUCLEOTIDE SEQUENCE [LARGE SCALE GENOMIC DNA]</scope>
</reference>
<evidence type="ECO:0000313" key="4">
    <source>
        <dbReference type="EMBL" id="CCK77089.1"/>
    </source>
</evidence>
<dbReference type="InterPro" id="IPR009057">
    <property type="entry name" value="Homeodomain-like_sf"/>
</dbReference>
<dbReference type="InterPro" id="IPR011075">
    <property type="entry name" value="TetR_C"/>
</dbReference>
<feature type="domain" description="Tetracyclin repressor-like C-terminal" evidence="3">
    <location>
        <begin position="70"/>
        <end position="158"/>
    </location>
</feature>
<proteinExistence type="predicted"/>
<dbReference type="Proteomes" id="UP000032749">
    <property type="component" value="Chromosome"/>
</dbReference>
<evidence type="ECO:0000256" key="2">
    <source>
        <dbReference type="ARBA" id="ARBA00023163"/>
    </source>
</evidence>
<sequence>MDELSVLTGLTKSSLYNAFGNKDSLFAKSVDFYIEQQLAPFKNSIAETLSLSDAVSGILEMKFLNGNNLLVTQGCLSINSILELKSNEPDLHEHVMQGYAEVHITMERFFAWFVQHNKVKAGIDAQNLTDLYITFQQGLNVQSRNVQAKESMARGIEMFLMLIKTLEVT</sequence>
<keyword evidence="2" id="KW-0804">Transcription</keyword>
<dbReference type="SUPFAM" id="SSF46689">
    <property type="entry name" value="Homeodomain-like"/>
    <property type="match status" value="1"/>
</dbReference>
<accession>R4YUV1</accession>
<protein>
    <submittedName>
        <fullName evidence="4">Transcriptional regulator</fullName>
    </submittedName>
</protein>
<evidence type="ECO:0000256" key="1">
    <source>
        <dbReference type="ARBA" id="ARBA00023015"/>
    </source>
</evidence>
<dbReference type="Gene3D" id="1.10.357.10">
    <property type="entry name" value="Tetracycline Repressor, domain 2"/>
    <property type="match status" value="1"/>
</dbReference>
<dbReference type="OrthoDB" id="270177at2"/>
<keyword evidence="5" id="KW-1185">Reference proteome</keyword>
<dbReference type="SUPFAM" id="SSF48498">
    <property type="entry name" value="Tetracyclin repressor-like, C-terminal domain"/>
    <property type="match status" value="1"/>
</dbReference>
<dbReference type="KEGG" id="oai:OLEAN_C29130"/>
<gene>
    <name evidence="4" type="ORF">OLEAN_C29130</name>
</gene>
<dbReference type="HOGENOM" id="CLU_1576914_0_0_6"/>
<dbReference type="InterPro" id="IPR036271">
    <property type="entry name" value="Tet_transcr_reg_TetR-rel_C_sf"/>
</dbReference>
<keyword evidence="1" id="KW-0805">Transcription regulation</keyword>
<dbReference type="EMBL" id="FO203512">
    <property type="protein sequence ID" value="CCK77089.1"/>
    <property type="molecule type" value="Genomic_DNA"/>
</dbReference>
<evidence type="ECO:0000313" key="5">
    <source>
        <dbReference type="Proteomes" id="UP000032749"/>
    </source>
</evidence>
<dbReference type="PANTHER" id="PTHR47506">
    <property type="entry name" value="TRANSCRIPTIONAL REGULATORY PROTEIN"/>
    <property type="match status" value="1"/>
</dbReference>
<evidence type="ECO:0000259" key="3">
    <source>
        <dbReference type="Pfam" id="PF16925"/>
    </source>
</evidence>
<dbReference type="PANTHER" id="PTHR47506:SF1">
    <property type="entry name" value="HTH-TYPE TRANSCRIPTIONAL REGULATOR YJDC"/>
    <property type="match status" value="1"/>
</dbReference>